<name>A0AAU9J4Q4_9CILI</name>
<feature type="domain" description="EGF-like" evidence="2">
    <location>
        <begin position="340"/>
        <end position="383"/>
    </location>
</feature>
<dbReference type="InterPro" id="IPR005127">
    <property type="entry name" value="Giardia_VSP"/>
</dbReference>
<feature type="signal peptide" evidence="1">
    <location>
        <begin position="1"/>
        <end position="20"/>
    </location>
</feature>
<gene>
    <name evidence="3" type="ORF">BSTOLATCC_MIC16840</name>
</gene>
<comment type="caution">
    <text evidence="3">The sequence shown here is derived from an EMBL/GenBank/DDBJ whole genome shotgun (WGS) entry which is preliminary data.</text>
</comment>
<feature type="domain" description="EGF-like" evidence="2">
    <location>
        <begin position="909"/>
        <end position="938"/>
    </location>
</feature>
<dbReference type="EMBL" id="CAJZBQ010000016">
    <property type="protein sequence ID" value="CAG9316737.1"/>
    <property type="molecule type" value="Genomic_DNA"/>
</dbReference>
<dbReference type="Gene3D" id="2.10.220.10">
    <property type="entry name" value="Hormone Receptor, Insulin-like Growth Factor Receptor 1, Chain A, domain 2"/>
    <property type="match status" value="4"/>
</dbReference>
<proteinExistence type="predicted"/>
<dbReference type="Pfam" id="PF03302">
    <property type="entry name" value="VSP"/>
    <property type="match status" value="2"/>
</dbReference>
<accession>A0AAU9J4Q4</accession>
<feature type="domain" description="EGF-like" evidence="2">
    <location>
        <begin position="229"/>
        <end position="261"/>
    </location>
</feature>
<feature type="domain" description="EGF-like" evidence="2">
    <location>
        <begin position="384"/>
        <end position="413"/>
    </location>
</feature>
<reference evidence="3" key="1">
    <citation type="submission" date="2021-09" db="EMBL/GenBank/DDBJ databases">
        <authorList>
            <consortium name="AG Swart"/>
            <person name="Singh M."/>
            <person name="Singh A."/>
            <person name="Seah K."/>
            <person name="Emmerich C."/>
        </authorList>
    </citation>
    <scope>NUCLEOTIDE SEQUENCE</scope>
    <source>
        <strain evidence="3">ATCC30299</strain>
    </source>
</reference>
<dbReference type="AlphaFoldDB" id="A0AAU9J4Q4"/>
<dbReference type="SMART" id="SM00261">
    <property type="entry name" value="FU"/>
    <property type="match status" value="10"/>
</dbReference>
<feature type="domain" description="EGF-like" evidence="2">
    <location>
        <begin position="514"/>
        <end position="567"/>
    </location>
</feature>
<organism evidence="3 4">
    <name type="scientific">Blepharisma stoltei</name>
    <dbReference type="NCBI Taxonomy" id="1481888"/>
    <lineage>
        <taxon>Eukaryota</taxon>
        <taxon>Sar</taxon>
        <taxon>Alveolata</taxon>
        <taxon>Ciliophora</taxon>
        <taxon>Postciliodesmatophora</taxon>
        <taxon>Heterotrichea</taxon>
        <taxon>Heterotrichida</taxon>
        <taxon>Blepharismidae</taxon>
        <taxon>Blepharisma</taxon>
    </lineage>
</organism>
<dbReference type="SUPFAM" id="SSF57184">
    <property type="entry name" value="Growth factor receptor domain"/>
    <property type="match status" value="6"/>
</dbReference>
<feature type="domain" description="EGF-like" evidence="2">
    <location>
        <begin position="199"/>
        <end position="228"/>
    </location>
</feature>
<keyword evidence="1" id="KW-0732">Signal</keyword>
<evidence type="ECO:0000256" key="1">
    <source>
        <dbReference type="SAM" id="SignalP"/>
    </source>
</evidence>
<keyword evidence="4" id="KW-1185">Reference proteome</keyword>
<feature type="domain" description="EGF-like" evidence="2">
    <location>
        <begin position="293"/>
        <end position="323"/>
    </location>
</feature>
<dbReference type="PANTHER" id="PTHR15332">
    <property type="entry name" value="PROPROTEIN CONVERTASE SUBTILISIN_KEXIN TYPE 5-LIKE"/>
    <property type="match status" value="1"/>
</dbReference>
<feature type="domain" description="EGF-like" evidence="2">
    <location>
        <begin position="452"/>
        <end position="505"/>
    </location>
</feature>
<feature type="domain" description="EGF-like" evidence="2">
    <location>
        <begin position="414"/>
        <end position="444"/>
    </location>
</feature>
<feature type="domain" description="EGF-like" evidence="2">
    <location>
        <begin position="568"/>
        <end position="597"/>
    </location>
</feature>
<protein>
    <recommendedName>
        <fullName evidence="2">EGF-like domain-containing protein</fullName>
    </recommendedName>
</protein>
<feature type="chain" id="PRO_5043818365" description="EGF-like domain-containing protein" evidence="1">
    <location>
        <begin position="21"/>
        <end position="946"/>
    </location>
</feature>
<evidence type="ECO:0000313" key="4">
    <source>
        <dbReference type="Proteomes" id="UP001162131"/>
    </source>
</evidence>
<dbReference type="InterPro" id="IPR006212">
    <property type="entry name" value="Furin_repeat"/>
</dbReference>
<sequence length="946" mass="99648">MLRRPETWVLLLTLVSLASASANFETRPLSSDLQFIPKSLNEFRQQDNLYSPPRVHMEIDAESSKTAQYLDVFKATSKTLSDLLLTKPLSEKIMLGENDQCSEVSLSQAIKIEGIAADLVLFVIPHKEKMHAQICGGSGQMIESVALYINIEKLNEFDKANQVKVLCKTVIRAIYEKGSIERKQMMKDIDDYQVELGANCPANCSSCSDPNSCDTCSSGYWLAGDSCLPCASPCQACYGSAISCTSCLPGYYLFGSDNSCEPCEEPCATCAISAYYCTGCDTGYFLDDNDCSACSPQCYACSGSATTCTGCPSGQFLNGNSCQNCISPCATCSSSTFCLSCDSSALVLNNGVCSCIDPNAELNPSADQCQCKSGYIEVNGVCTICFSPCATCTNTGACTSCLSGYYLSGASCLACSAQCTTCVTSANTCTSCPSGYYLNGSTCSQCSSGCAECTSATSCQTCYDPADTYNTGSGTCKCSDPNSSLDASNTCECNPGYIGTPGNCIANCTPQCATCSGFYNCLTCNDPSHTHLFNGACTCVDQNSSFNNSTLLCQCNQGYFGQPNSCQACSNGCLTCTSTSSCSACIQGMSLVNGACVCPANSNWSSSSNSCVCNAGFYLDNFTGQCYQCGGNCQTCSSQSVCTSCIDSVHAQPPACDCPSTSINTNGVCTCASGTVFNNNICCPSDCNTCDQSGNCTACNNPTMTIVNNVCLCSAHSSLVNNLCVCDTGYFMDTNNVCQPCPSGCATCSSDGVCLSCTDPHMVLSYPTCVCPAYSYMSGKSCACFDGFYFSTPTHCALCVEPCATCSDQYTCTSCQDPAHMKLVDGGCECIADDATFDQGACICNKGYYYDGHNECKSCSALLNVPTLLECVREKSCLCASKDSFYDEVTGTCQCNSGFYPSSQSECSACSISCLECSDANTCTACAEGMLLEDGACKTEEDDMRD</sequence>
<evidence type="ECO:0000259" key="2">
    <source>
        <dbReference type="SMART" id="SM00181"/>
    </source>
</evidence>
<feature type="domain" description="EGF-like" evidence="2">
    <location>
        <begin position="798"/>
        <end position="829"/>
    </location>
</feature>
<dbReference type="InterPro" id="IPR009030">
    <property type="entry name" value="Growth_fac_rcpt_cys_sf"/>
</dbReference>
<dbReference type="SMART" id="SM00181">
    <property type="entry name" value="EGF"/>
    <property type="match status" value="13"/>
</dbReference>
<dbReference type="PANTHER" id="PTHR15332:SF175">
    <property type="entry name" value="PROPROTEIN CONVERTASE SUBTILISIN_KEXIN TYPE 5-LIKE"/>
    <property type="match status" value="1"/>
</dbReference>
<feature type="domain" description="EGF-like" evidence="2">
    <location>
        <begin position="870"/>
        <end position="908"/>
    </location>
</feature>
<dbReference type="Proteomes" id="UP001162131">
    <property type="component" value="Unassembled WGS sequence"/>
</dbReference>
<feature type="domain" description="EGF-like" evidence="2">
    <location>
        <begin position="262"/>
        <end position="292"/>
    </location>
</feature>
<dbReference type="InterPro" id="IPR000742">
    <property type="entry name" value="EGF"/>
</dbReference>
<evidence type="ECO:0000313" key="3">
    <source>
        <dbReference type="EMBL" id="CAG9316737.1"/>
    </source>
</evidence>